<reference evidence="3" key="1">
    <citation type="submission" date="2021-01" db="EMBL/GenBank/DDBJ databases">
        <authorList>
            <person name="Corre E."/>
            <person name="Pelletier E."/>
            <person name="Niang G."/>
            <person name="Scheremetjew M."/>
            <person name="Finn R."/>
            <person name="Kale V."/>
            <person name="Holt S."/>
            <person name="Cochrane G."/>
            <person name="Meng A."/>
            <person name="Brown T."/>
            <person name="Cohen L."/>
        </authorList>
    </citation>
    <scope>NUCLEOTIDE SEQUENCE</scope>
    <source>
        <strain evidence="3">RCC1871</strain>
    </source>
</reference>
<feature type="region of interest" description="Disordered" evidence="1">
    <location>
        <begin position="92"/>
        <end position="125"/>
    </location>
</feature>
<organism evidence="3">
    <name type="scientific">Chloropicon roscoffensis</name>
    <dbReference type="NCBI Taxonomy" id="1461544"/>
    <lineage>
        <taxon>Eukaryota</taxon>
        <taxon>Viridiplantae</taxon>
        <taxon>Chlorophyta</taxon>
        <taxon>Chloropicophyceae</taxon>
        <taxon>Chloropicales</taxon>
        <taxon>Chloropicaceae</taxon>
        <taxon>Chloropicon</taxon>
    </lineage>
</organism>
<feature type="region of interest" description="Disordered" evidence="1">
    <location>
        <begin position="1"/>
        <end position="20"/>
    </location>
</feature>
<proteinExistence type="predicted"/>
<keyword evidence="2" id="KW-1133">Transmembrane helix</keyword>
<accession>A0A7S3CFS3</accession>
<name>A0A7S3CFS3_9CHLO</name>
<feature type="compositionally biased region" description="Polar residues" evidence="1">
    <location>
        <begin position="93"/>
        <end position="102"/>
    </location>
</feature>
<keyword evidence="2" id="KW-0812">Transmembrane</keyword>
<gene>
    <name evidence="3" type="ORF">CROS1456_LOCUS6141</name>
</gene>
<keyword evidence="2" id="KW-0472">Membrane</keyword>
<evidence type="ECO:0000256" key="2">
    <source>
        <dbReference type="SAM" id="Phobius"/>
    </source>
</evidence>
<protein>
    <recommendedName>
        <fullName evidence="4">Transmembrane protein</fullName>
    </recommendedName>
</protein>
<evidence type="ECO:0000313" key="3">
    <source>
        <dbReference type="EMBL" id="CAE0193051.1"/>
    </source>
</evidence>
<sequence length="125" mass="13900">MTGQSGRRRGGSRGGLRPVQTTLLGWGQELAGDEIEKRFEYETRRSGRGSRPVATPGQASWYLQVFSLLVVLLAVVFIVAAVRQDLRRWDSFARQTRQNGNGTAEKGEGVGNGIKANSRRRRRGR</sequence>
<feature type="transmembrane region" description="Helical" evidence="2">
    <location>
        <begin position="61"/>
        <end position="82"/>
    </location>
</feature>
<evidence type="ECO:0000256" key="1">
    <source>
        <dbReference type="SAM" id="MobiDB-lite"/>
    </source>
</evidence>
<feature type="compositionally biased region" description="Basic residues" evidence="1">
    <location>
        <begin position="1"/>
        <end position="11"/>
    </location>
</feature>
<dbReference type="AlphaFoldDB" id="A0A7S3CFS3"/>
<evidence type="ECO:0008006" key="4">
    <source>
        <dbReference type="Google" id="ProtNLM"/>
    </source>
</evidence>
<dbReference type="EMBL" id="HBHZ01007915">
    <property type="protein sequence ID" value="CAE0193051.1"/>
    <property type="molecule type" value="Transcribed_RNA"/>
</dbReference>